<dbReference type="EMBL" id="DF933852">
    <property type="protein sequence ID" value="GAM43554.1"/>
    <property type="molecule type" value="Genomic_DNA"/>
</dbReference>
<proteinExistence type="predicted"/>
<keyword evidence="2" id="KW-1185">Reference proteome</keyword>
<organism evidence="1 2">
    <name type="scientific">Talaromyces pinophilus</name>
    <name type="common">Penicillium pinophilum</name>
    <dbReference type="NCBI Taxonomy" id="128442"/>
    <lineage>
        <taxon>Eukaryota</taxon>
        <taxon>Fungi</taxon>
        <taxon>Dikarya</taxon>
        <taxon>Ascomycota</taxon>
        <taxon>Pezizomycotina</taxon>
        <taxon>Eurotiomycetes</taxon>
        <taxon>Eurotiomycetidae</taxon>
        <taxon>Eurotiales</taxon>
        <taxon>Trichocomaceae</taxon>
        <taxon>Talaromyces</taxon>
        <taxon>Talaromyces sect. Talaromyces</taxon>
    </lineage>
</organism>
<sequence length="239" mass="27749">MSMTPLSVLPPLHVQSLASEANWHLARQIARVQSLQSSIYIHPRVISYVNQKEKAHFRRIYIDAMDRDVVSVFWSKRRGEPKNVRLAVFNTITDPMRDMWHAWGIAVIEDPSGRGQHILIYDCDGFDHHVHFPHFLLESQRCMIETIPKRISVQTIWISCDLSKAKRDRCYQNTMDWIEAMVTLGDGKFQGTLDTRIIRGRWKAYRPVSQGTQPRLLYEPIFNGDEDGATNASTWNELQ</sequence>
<reference evidence="2" key="1">
    <citation type="journal article" date="2015" name="Genome Announc.">
        <title>Draft genome sequence of Talaromyces cellulolyticus strain Y-94, a source of lignocellulosic biomass-degrading enzymes.</title>
        <authorList>
            <person name="Fujii T."/>
            <person name="Koike H."/>
            <person name="Sawayama S."/>
            <person name="Yano S."/>
            <person name="Inoue H."/>
        </authorList>
    </citation>
    <scope>NUCLEOTIDE SEQUENCE [LARGE SCALE GENOMIC DNA]</scope>
    <source>
        <strain evidence="2">Y-94</strain>
    </source>
</reference>
<name>A0A0B8MZ13_TALPI</name>
<evidence type="ECO:0000313" key="1">
    <source>
        <dbReference type="EMBL" id="GAM43554.1"/>
    </source>
</evidence>
<evidence type="ECO:0000313" key="2">
    <source>
        <dbReference type="Proteomes" id="UP000053095"/>
    </source>
</evidence>
<protein>
    <submittedName>
        <fullName evidence="1">Uncharacterized protein</fullName>
    </submittedName>
</protein>
<gene>
    <name evidence="1" type="ORF">TCE0_056f18461</name>
</gene>
<dbReference type="Proteomes" id="UP000053095">
    <property type="component" value="Unassembled WGS sequence"/>
</dbReference>
<accession>A0A0B8MZ13</accession>
<dbReference type="AlphaFoldDB" id="A0A0B8MZ13"/>